<dbReference type="PANTHER" id="PTHR40448:SF1">
    <property type="entry name" value="TWO-COMPONENT SENSOR HISTIDINE KINASE"/>
    <property type="match status" value="1"/>
</dbReference>
<dbReference type="Pfam" id="PF14501">
    <property type="entry name" value="HATPase_c_5"/>
    <property type="match status" value="1"/>
</dbReference>
<feature type="transmembrane region" description="Helical" evidence="1">
    <location>
        <begin position="277"/>
        <end position="305"/>
    </location>
</feature>
<proteinExistence type="predicted"/>
<evidence type="ECO:0000313" key="3">
    <source>
        <dbReference type="EMBL" id="NBI78258.1"/>
    </source>
</evidence>
<dbReference type="CDD" id="cd16935">
    <property type="entry name" value="HATPase_AgrC-ComD-like"/>
    <property type="match status" value="1"/>
</dbReference>
<comment type="caution">
    <text evidence="3">The sequence shown here is derived from an EMBL/GenBank/DDBJ whole genome shotgun (WGS) entry which is preliminary data.</text>
</comment>
<dbReference type="InterPro" id="IPR036890">
    <property type="entry name" value="HATPase_C_sf"/>
</dbReference>
<name>A0A845RH28_9FIRM</name>
<dbReference type="InterPro" id="IPR032834">
    <property type="entry name" value="NatK-like_C"/>
</dbReference>
<dbReference type="GO" id="GO:0042802">
    <property type="term" value="F:identical protein binding"/>
    <property type="evidence" value="ECO:0007669"/>
    <property type="project" value="TreeGrafter"/>
</dbReference>
<dbReference type="AlphaFoldDB" id="A0A845RH28"/>
<dbReference type="Gene3D" id="3.30.565.10">
    <property type="entry name" value="Histidine kinase-like ATPase, C-terminal domain"/>
    <property type="match status" value="1"/>
</dbReference>
<keyword evidence="1" id="KW-0472">Membrane</keyword>
<feature type="transmembrane region" description="Helical" evidence="1">
    <location>
        <begin position="311"/>
        <end position="330"/>
    </location>
</feature>
<evidence type="ECO:0000313" key="4">
    <source>
        <dbReference type="Proteomes" id="UP000446348"/>
    </source>
</evidence>
<organism evidence="3 4">
    <name type="scientific">Anaerotruncus colihominis</name>
    <dbReference type="NCBI Taxonomy" id="169435"/>
    <lineage>
        <taxon>Bacteria</taxon>
        <taxon>Bacillati</taxon>
        <taxon>Bacillota</taxon>
        <taxon>Clostridia</taxon>
        <taxon>Eubacteriales</taxon>
        <taxon>Oscillospiraceae</taxon>
        <taxon>Anaerotruncus</taxon>
    </lineage>
</organism>
<feature type="transmembrane region" description="Helical" evidence="1">
    <location>
        <begin position="244"/>
        <end position="265"/>
    </location>
</feature>
<protein>
    <submittedName>
        <fullName evidence="3">GHKL domain-containing protein</fullName>
    </submittedName>
</protein>
<evidence type="ECO:0000256" key="1">
    <source>
        <dbReference type="SAM" id="Phobius"/>
    </source>
</evidence>
<dbReference type="Proteomes" id="UP000446348">
    <property type="component" value="Unassembled WGS sequence"/>
</dbReference>
<gene>
    <name evidence="3" type="ORF">D3Z39_05130</name>
</gene>
<reference evidence="3 4" key="1">
    <citation type="submission" date="2018-08" db="EMBL/GenBank/DDBJ databases">
        <title>Murine metabolic-syndrome-specific gut microbial biobank.</title>
        <authorList>
            <person name="Liu C."/>
        </authorList>
    </citation>
    <scope>NUCLEOTIDE SEQUENCE [LARGE SCALE GENOMIC DNA]</scope>
    <source>
        <strain evidence="3 4">X69</strain>
    </source>
</reference>
<keyword evidence="1" id="KW-1133">Transmembrane helix</keyword>
<accession>A0A845RH28</accession>
<feature type="transmembrane region" description="Helical" evidence="1">
    <location>
        <begin position="396"/>
        <end position="415"/>
    </location>
</feature>
<feature type="transmembrane region" description="Helical" evidence="1">
    <location>
        <begin position="369"/>
        <end position="389"/>
    </location>
</feature>
<evidence type="ECO:0000259" key="2">
    <source>
        <dbReference type="Pfam" id="PF14501"/>
    </source>
</evidence>
<feature type="domain" description="Sensor histidine kinase NatK-like C-terminal" evidence="2">
    <location>
        <begin position="561"/>
        <end position="658"/>
    </location>
</feature>
<sequence length="664" mass="72575">MGIRRRLKTHIADRHTGLHRSGGGRCILPLDLPAKEAAKALKKQRVLFIVLFCGLLACSLAGFLLLCRYDNKYNWPGPRGRQGVLWMKPGDRQRYPLFFLADGWEFYRGYHTPDELDGLSPDRVLYLGQYGGYELDDPAADPRGSATYRLTILTEGGNDWLLEMPEAYSACRLWVNGEEYYALGEPDPERYSPAIADAPVAIRAKGAIELVIAVSNFDSFYSGLIYPPAFGTPKAVGLLRSLRLALHSAAAAAALLVGAACLLLGLRQGRRAGSAGFALLCLCYFGYAGYPVAHAVGITGVWWYLFEKLSLYGMLFALTVVAGQLCKAPLHIRTAAFSAGMAVCTLVIGFPLLPGAWDTAAVRLYSALLHLYQWTAAVYLIVLCIAAAWRGNQRARALLCGTGVFGCALLARAAAPLYEPAVTGWPLEWGGLALIFVIAGILIGENLRVWREGLAAQSALAVQKEEADLLAQYLETTARRNHEVQQNYGLLRFYQTQGETEKLARLLERLCGETADVLQVYAPHRLLNAILTVKLARARALNIDVRQEVACVPSELPYEDVDLCSLLANLLDNAVEACERMPEGMARVIWVGVQCANGSFSVIIRNTVHGDLPGRTAKRDVVLHGHGLTVVTEIVEKYGGIQTAYLEDGYFTHSVALPVCATIN</sequence>
<feature type="transmembrane region" description="Helical" evidence="1">
    <location>
        <begin position="337"/>
        <end position="357"/>
    </location>
</feature>
<feature type="transmembrane region" description="Helical" evidence="1">
    <location>
        <begin position="46"/>
        <end position="66"/>
    </location>
</feature>
<keyword evidence="1" id="KW-0812">Transmembrane</keyword>
<dbReference type="SUPFAM" id="SSF55874">
    <property type="entry name" value="ATPase domain of HSP90 chaperone/DNA topoisomerase II/histidine kinase"/>
    <property type="match status" value="1"/>
</dbReference>
<dbReference type="PANTHER" id="PTHR40448">
    <property type="entry name" value="TWO-COMPONENT SENSOR HISTIDINE KINASE"/>
    <property type="match status" value="1"/>
</dbReference>
<feature type="transmembrane region" description="Helical" evidence="1">
    <location>
        <begin position="427"/>
        <end position="444"/>
    </location>
</feature>
<dbReference type="EMBL" id="QXWZ01000006">
    <property type="protein sequence ID" value="NBI78258.1"/>
    <property type="molecule type" value="Genomic_DNA"/>
</dbReference>